<evidence type="ECO:0000256" key="5">
    <source>
        <dbReference type="ARBA" id="ARBA00022839"/>
    </source>
</evidence>
<comment type="caution">
    <text evidence="9">The sequence shown here is derived from an EMBL/GenBank/DDBJ whole genome shotgun (WGS) entry which is preliminary data.</text>
</comment>
<gene>
    <name evidence="9" type="primary">recJ</name>
    <name evidence="9" type="ORF">OW763_05415</name>
</gene>
<organism evidence="9 10">
    <name type="scientific">Clostridium aestuarii</name>
    <dbReference type="NCBI Taxonomy" id="338193"/>
    <lineage>
        <taxon>Bacteria</taxon>
        <taxon>Bacillati</taxon>
        <taxon>Bacillota</taxon>
        <taxon>Clostridia</taxon>
        <taxon>Eubacteriales</taxon>
        <taxon>Clostridiaceae</taxon>
        <taxon>Clostridium</taxon>
    </lineage>
</organism>
<dbReference type="NCBIfam" id="TIGR00644">
    <property type="entry name" value="recJ"/>
    <property type="match status" value="1"/>
</dbReference>
<dbReference type="Pfam" id="PF02272">
    <property type="entry name" value="DHHA1"/>
    <property type="match status" value="1"/>
</dbReference>
<dbReference type="InterPro" id="IPR041122">
    <property type="entry name" value="RecJ_OB"/>
</dbReference>
<feature type="domain" description="DDH" evidence="6">
    <location>
        <begin position="78"/>
        <end position="217"/>
    </location>
</feature>
<dbReference type="InterPro" id="IPR004610">
    <property type="entry name" value="RecJ"/>
</dbReference>
<evidence type="ECO:0000259" key="7">
    <source>
        <dbReference type="Pfam" id="PF02272"/>
    </source>
</evidence>
<dbReference type="PANTHER" id="PTHR30255:SF2">
    <property type="entry name" value="SINGLE-STRANDED-DNA-SPECIFIC EXONUCLEASE RECJ"/>
    <property type="match status" value="1"/>
</dbReference>
<dbReference type="EMBL" id="JAPQER010000002">
    <property type="protein sequence ID" value="MCY6483788.1"/>
    <property type="molecule type" value="Genomic_DNA"/>
</dbReference>
<dbReference type="InterPro" id="IPR001667">
    <property type="entry name" value="DDH_dom"/>
</dbReference>
<keyword evidence="10" id="KW-1185">Reference proteome</keyword>
<feature type="domain" description="RecJ OB" evidence="8">
    <location>
        <begin position="461"/>
        <end position="583"/>
    </location>
</feature>
<evidence type="ECO:0000256" key="3">
    <source>
        <dbReference type="ARBA" id="ARBA00022722"/>
    </source>
</evidence>
<accession>A0ABT4D158</accession>
<evidence type="ECO:0000259" key="8">
    <source>
        <dbReference type="Pfam" id="PF17768"/>
    </source>
</evidence>
<keyword evidence="5 9" id="KW-0269">Exonuclease</keyword>
<evidence type="ECO:0000313" key="10">
    <source>
        <dbReference type="Proteomes" id="UP001078443"/>
    </source>
</evidence>
<name>A0ABT4D158_9CLOT</name>
<comment type="similarity">
    <text evidence="1">Belongs to the RecJ family.</text>
</comment>
<reference evidence="9" key="1">
    <citation type="submission" date="2022-12" db="EMBL/GenBank/DDBJ databases">
        <authorList>
            <person name="Wang J."/>
        </authorList>
    </citation>
    <scope>NUCLEOTIDE SEQUENCE</scope>
    <source>
        <strain evidence="9">HY-45-18</strain>
    </source>
</reference>
<keyword evidence="3" id="KW-0540">Nuclease</keyword>
<proteinExistence type="inferred from homology"/>
<dbReference type="RefSeq" id="WP_268040064.1">
    <property type="nucleotide sequence ID" value="NZ_JAPQER010000002.1"/>
</dbReference>
<dbReference type="Gene3D" id="3.90.1640.30">
    <property type="match status" value="1"/>
</dbReference>
<dbReference type="InterPro" id="IPR038763">
    <property type="entry name" value="DHH_sf"/>
</dbReference>
<dbReference type="Pfam" id="PF17768">
    <property type="entry name" value="RecJ_OB"/>
    <property type="match status" value="1"/>
</dbReference>
<evidence type="ECO:0000256" key="2">
    <source>
        <dbReference type="ARBA" id="ARBA00019841"/>
    </source>
</evidence>
<dbReference type="SUPFAM" id="SSF64182">
    <property type="entry name" value="DHH phosphoesterases"/>
    <property type="match status" value="1"/>
</dbReference>
<dbReference type="InterPro" id="IPR003156">
    <property type="entry name" value="DHHA1_dom"/>
</dbReference>
<evidence type="ECO:0000313" key="9">
    <source>
        <dbReference type="EMBL" id="MCY6483788.1"/>
    </source>
</evidence>
<sequence length="593" mass="67030">MKAEWRLRVTKCDIDKISKEANISKIVAKVLTNRGIKKVDEVKKFMNTSLNDLYDPFLIKDMEKGTDIILDAIDEGKKIVVYGDYDADGVTSTTILYKALLKLDANVKYYIPDRESEGYGMCSDRITTLKEEAAEVILTCDNGISAIEEIKLAKSLGMQVIITDHHELPFVENEGEKKYVVPDADAIINPKQSDCPYPFKLLCGAGIALKFVQALYIKLGIDEKEAYEFIEFAGIGTICDVVDLIGENRIIAKHALKMISKTKNLGLKSLIEVLGITGGEIKSYNIGFMIGPCINATGRLDTAALSVELLMCEDKEKAEELAKKLYELNKRRQEMTIKNVEEIIEYIETSELKNDRVLVIYKQDVHESIAGIVAGKVREKFNVPTIILTKGKNMPKGSGRSIEEYNLFEELVKCKELLDKFGGHPMAAGLSIKEENILKLRQKLNENCKLTENDIIPKIKIDKRIPLSIIDYIFIDELEKLEPFGKGNSSPLFAEKNIEIINIKIMGKNQNTLKLTCKMNKKDTIDAIAFNKVEELKEILKEKHGENYMKILNNPIGLKLDIIFYPSINEYNGHKSKQLKIKDFRISKELNNK</sequence>
<dbReference type="Proteomes" id="UP001078443">
    <property type="component" value="Unassembled WGS sequence"/>
</dbReference>
<dbReference type="InterPro" id="IPR051673">
    <property type="entry name" value="SSDNA_exonuclease_RecJ"/>
</dbReference>
<dbReference type="Gene3D" id="3.10.310.30">
    <property type="match status" value="1"/>
</dbReference>
<feature type="domain" description="DHHA1" evidence="7">
    <location>
        <begin position="354"/>
        <end position="449"/>
    </location>
</feature>
<protein>
    <recommendedName>
        <fullName evidence="2">Single-stranded-DNA-specific exonuclease RecJ</fullName>
    </recommendedName>
</protein>
<keyword evidence="4" id="KW-0378">Hydrolase</keyword>
<dbReference type="PANTHER" id="PTHR30255">
    <property type="entry name" value="SINGLE-STRANDED-DNA-SPECIFIC EXONUCLEASE RECJ"/>
    <property type="match status" value="1"/>
</dbReference>
<evidence type="ECO:0000259" key="6">
    <source>
        <dbReference type="Pfam" id="PF01368"/>
    </source>
</evidence>
<evidence type="ECO:0000256" key="4">
    <source>
        <dbReference type="ARBA" id="ARBA00022801"/>
    </source>
</evidence>
<dbReference type="Pfam" id="PF01368">
    <property type="entry name" value="DHH"/>
    <property type="match status" value="1"/>
</dbReference>
<evidence type="ECO:0000256" key="1">
    <source>
        <dbReference type="ARBA" id="ARBA00005915"/>
    </source>
</evidence>
<dbReference type="GO" id="GO:0004527">
    <property type="term" value="F:exonuclease activity"/>
    <property type="evidence" value="ECO:0007669"/>
    <property type="project" value="UniProtKB-KW"/>
</dbReference>